<comment type="caution">
    <text evidence="1">The sequence shown here is derived from an EMBL/GenBank/DDBJ whole genome shotgun (WGS) entry which is preliminary data.</text>
</comment>
<keyword evidence="2" id="KW-1185">Reference proteome</keyword>
<reference evidence="1" key="1">
    <citation type="journal article" date="2023" name="Science">
        <title>Genome structures resolve the early diversification of teleost fishes.</title>
        <authorList>
            <person name="Parey E."/>
            <person name="Louis A."/>
            <person name="Montfort J."/>
            <person name="Bouchez O."/>
            <person name="Roques C."/>
            <person name="Iampietro C."/>
            <person name="Lluch J."/>
            <person name="Castinel A."/>
            <person name="Donnadieu C."/>
            <person name="Desvignes T."/>
            <person name="Floi Bucao C."/>
            <person name="Jouanno E."/>
            <person name="Wen M."/>
            <person name="Mejri S."/>
            <person name="Dirks R."/>
            <person name="Jansen H."/>
            <person name="Henkel C."/>
            <person name="Chen W.J."/>
            <person name="Zahm M."/>
            <person name="Cabau C."/>
            <person name="Klopp C."/>
            <person name="Thompson A.W."/>
            <person name="Robinson-Rechavi M."/>
            <person name="Braasch I."/>
            <person name="Lecointre G."/>
            <person name="Bobe J."/>
            <person name="Postlethwait J.H."/>
            <person name="Berthelot C."/>
            <person name="Roest Crollius H."/>
            <person name="Guiguen Y."/>
        </authorList>
    </citation>
    <scope>NUCLEOTIDE SEQUENCE</scope>
    <source>
        <strain evidence="1">NC1722</strain>
    </source>
</reference>
<evidence type="ECO:0000313" key="1">
    <source>
        <dbReference type="EMBL" id="KAJ8416354.1"/>
    </source>
</evidence>
<dbReference type="AlphaFoldDB" id="A0AAD7X1V1"/>
<organism evidence="1 2">
    <name type="scientific">Aldrovandia affinis</name>
    <dbReference type="NCBI Taxonomy" id="143900"/>
    <lineage>
        <taxon>Eukaryota</taxon>
        <taxon>Metazoa</taxon>
        <taxon>Chordata</taxon>
        <taxon>Craniata</taxon>
        <taxon>Vertebrata</taxon>
        <taxon>Euteleostomi</taxon>
        <taxon>Actinopterygii</taxon>
        <taxon>Neopterygii</taxon>
        <taxon>Teleostei</taxon>
        <taxon>Notacanthiformes</taxon>
        <taxon>Halosauridae</taxon>
        <taxon>Aldrovandia</taxon>
    </lineage>
</organism>
<proteinExistence type="predicted"/>
<evidence type="ECO:0000313" key="2">
    <source>
        <dbReference type="Proteomes" id="UP001221898"/>
    </source>
</evidence>
<name>A0AAD7X1V1_9TELE</name>
<dbReference type="Proteomes" id="UP001221898">
    <property type="component" value="Unassembled WGS sequence"/>
</dbReference>
<dbReference type="EMBL" id="JAINUG010000006">
    <property type="protein sequence ID" value="KAJ8416354.1"/>
    <property type="molecule type" value="Genomic_DNA"/>
</dbReference>
<protein>
    <submittedName>
        <fullName evidence="1">Uncharacterized protein</fullName>
    </submittedName>
</protein>
<sequence length="131" mass="14859">MGQTYRLDGNLHRVTRDPVTKHKRFQFVLPDSLKSQALAGVTTWLVTRVSLVRCLLVQRFWYDVRRCASYVRNCASAHSDQGANFQSAADRSSWSWQESDSPGLPYHPMGNGGTGRFNRLWCGMLRPAAKV</sequence>
<gene>
    <name evidence="1" type="ORF">AAFF_G00356420</name>
</gene>
<accession>A0AAD7X1V1</accession>